<organism evidence="2">
    <name type="scientific">Anguilla anguilla</name>
    <name type="common">European freshwater eel</name>
    <name type="synonym">Muraena anguilla</name>
    <dbReference type="NCBI Taxonomy" id="7936"/>
    <lineage>
        <taxon>Eukaryota</taxon>
        <taxon>Metazoa</taxon>
        <taxon>Chordata</taxon>
        <taxon>Craniata</taxon>
        <taxon>Vertebrata</taxon>
        <taxon>Euteleostomi</taxon>
        <taxon>Actinopterygii</taxon>
        <taxon>Neopterygii</taxon>
        <taxon>Teleostei</taxon>
        <taxon>Anguilliformes</taxon>
        <taxon>Anguillidae</taxon>
        <taxon>Anguilla</taxon>
    </lineage>
</organism>
<feature type="region of interest" description="Disordered" evidence="1">
    <location>
        <begin position="1"/>
        <end position="25"/>
    </location>
</feature>
<reference evidence="2" key="2">
    <citation type="journal article" date="2015" name="Fish Shellfish Immunol.">
        <title>Early steps in the European eel (Anguilla anguilla)-Vibrio vulnificus interaction in the gills: Role of the RtxA13 toxin.</title>
        <authorList>
            <person name="Callol A."/>
            <person name="Pajuelo D."/>
            <person name="Ebbesson L."/>
            <person name="Teles M."/>
            <person name="MacKenzie S."/>
            <person name="Amaro C."/>
        </authorList>
    </citation>
    <scope>NUCLEOTIDE SEQUENCE</scope>
</reference>
<evidence type="ECO:0000313" key="2">
    <source>
        <dbReference type="EMBL" id="JAH70399.1"/>
    </source>
</evidence>
<reference evidence="2" key="1">
    <citation type="submission" date="2014-11" db="EMBL/GenBank/DDBJ databases">
        <authorList>
            <person name="Amaro Gonzalez C."/>
        </authorList>
    </citation>
    <scope>NUCLEOTIDE SEQUENCE</scope>
</reference>
<sequence>MKSSIHCGPPGPSLRTTWDDRNSPSAIIQNSSRHVVKISIST</sequence>
<dbReference type="AlphaFoldDB" id="A0A0E9UX00"/>
<name>A0A0E9UX00_ANGAN</name>
<protein>
    <submittedName>
        <fullName evidence="2">Uncharacterized protein</fullName>
    </submittedName>
</protein>
<accession>A0A0E9UX00</accession>
<dbReference type="EMBL" id="GBXM01038178">
    <property type="protein sequence ID" value="JAH70399.1"/>
    <property type="molecule type" value="Transcribed_RNA"/>
</dbReference>
<proteinExistence type="predicted"/>
<evidence type="ECO:0000256" key="1">
    <source>
        <dbReference type="SAM" id="MobiDB-lite"/>
    </source>
</evidence>